<dbReference type="InterPro" id="IPR043129">
    <property type="entry name" value="ATPase_NBD"/>
</dbReference>
<sequence>MNNSEIYVSLDIGTSNVRVIIGEMSNGTMNIIGVGKANSEGIKKGSIVDIDETVQSIRRAVDQAERMVGLSIKQVVVGVNGNHIQLQPCHGVVAVSSRIEKLVMKILRV</sequence>
<feature type="domain" description="SHS2" evidence="1">
    <location>
        <begin position="7"/>
        <end position="109"/>
    </location>
</feature>
<accession>W4PXF5</accession>
<dbReference type="PANTHER" id="PTHR32432">
    <property type="entry name" value="CELL DIVISION PROTEIN FTSA-RELATED"/>
    <property type="match status" value="1"/>
</dbReference>
<gene>
    <name evidence="2" type="ORF">JCM9140_68</name>
</gene>
<reference evidence="2" key="1">
    <citation type="journal article" date="2014" name="Genome Announc.">
        <title>Draft Genome Sequences of Three Alkaliphilic Bacillus Strains, Bacillus wakoensis JCM 9140T, Bacillus akibai JCM 9157T, and Bacillus hemicellulosilyticus JCM 9152T.</title>
        <authorList>
            <person name="Yuki M."/>
            <person name="Oshima K."/>
            <person name="Suda W."/>
            <person name="Oshida Y."/>
            <person name="Kitamura K."/>
            <person name="Iida T."/>
            <person name="Hattori M."/>
            <person name="Ohkuma M."/>
        </authorList>
    </citation>
    <scope>NUCLEOTIDE SEQUENCE [LARGE SCALE GENOMIC DNA]</scope>
    <source>
        <strain evidence="2">JCM 9140</strain>
    </source>
</reference>
<dbReference type="GO" id="GO:0051301">
    <property type="term" value="P:cell division"/>
    <property type="evidence" value="ECO:0007669"/>
    <property type="project" value="UniProtKB-KW"/>
</dbReference>
<organism evidence="2 3">
    <name type="scientific">Halalkalibacter wakoensis JCM 9140</name>
    <dbReference type="NCBI Taxonomy" id="1236970"/>
    <lineage>
        <taxon>Bacteria</taxon>
        <taxon>Bacillati</taxon>
        <taxon>Bacillota</taxon>
        <taxon>Bacilli</taxon>
        <taxon>Bacillales</taxon>
        <taxon>Bacillaceae</taxon>
        <taxon>Halalkalibacter</taxon>
    </lineage>
</organism>
<proteinExistence type="predicted"/>
<evidence type="ECO:0000259" key="1">
    <source>
        <dbReference type="SMART" id="SM00842"/>
    </source>
</evidence>
<dbReference type="EMBL" id="BAUT01000001">
    <property type="protein sequence ID" value="GAE24158.1"/>
    <property type="molecule type" value="Genomic_DNA"/>
</dbReference>
<dbReference type="GO" id="GO:0032153">
    <property type="term" value="C:cell division site"/>
    <property type="evidence" value="ECO:0007669"/>
    <property type="project" value="TreeGrafter"/>
</dbReference>
<dbReference type="InterPro" id="IPR003494">
    <property type="entry name" value="SHS2_FtsA"/>
</dbReference>
<comment type="caution">
    <text evidence="2">The sequence shown here is derived from an EMBL/GenBank/DDBJ whole genome shotgun (WGS) entry which is preliminary data.</text>
</comment>
<evidence type="ECO:0000313" key="3">
    <source>
        <dbReference type="Proteomes" id="UP000018890"/>
    </source>
</evidence>
<name>W4PXF5_9BACI</name>
<protein>
    <submittedName>
        <fullName evidence="2">Cell division protein FtsA</fullName>
    </submittedName>
</protein>
<dbReference type="Proteomes" id="UP000018890">
    <property type="component" value="Unassembled WGS sequence"/>
</dbReference>
<dbReference type="PANTHER" id="PTHR32432:SF4">
    <property type="entry name" value="CELL DIVISION PROTEIN FTSA"/>
    <property type="match status" value="1"/>
</dbReference>
<dbReference type="STRING" id="1236970.JCM9140_68"/>
<dbReference type="Gene3D" id="3.30.420.40">
    <property type="match status" value="1"/>
</dbReference>
<dbReference type="AlphaFoldDB" id="W4PXF5"/>
<dbReference type="SUPFAM" id="SSF53067">
    <property type="entry name" value="Actin-like ATPase domain"/>
    <property type="match status" value="1"/>
</dbReference>
<dbReference type="SMART" id="SM00842">
    <property type="entry name" value="FtsA"/>
    <property type="match status" value="1"/>
</dbReference>
<dbReference type="GO" id="GO:0009898">
    <property type="term" value="C:cytoplasmic side of plasma membrane"/>
    <property type="evidence" value="ECO:0007669"/>
    <property type="project" value="TreeGrafter"/>
</dbReference>
<evidence type="ECO:0000313" key="2">
    <source>
        <dbReference type="EMBL" id="GAE24158.1"/>
    </source>
</evidence>
<keyword evidence="3" id="KW-1185">Reference proteome</keyword>
<keyword evidence="2" id="KW-0132">Cell division</keyword>
<dbReference type="InterPro" id="IPR050696">
    <property type="entry name" value="FtsA/MreB"/>
</dbReference>
<keyword evidence="2" id="KW-0131">Cell cycle</keyword>